<dbReference type="EMBL" id="PFUW01000014">
    <property type="protein sequence ID" value="PJB04201.1"/>
    <property type="molecule type" value="Genomic_DNA"/>
</dbReference>
<dbReference type="Proteomes" id="UP000231449">
    <property type="component" value="Unassembled WGS sequence"/>
</dbReference>
<dbReference type="EMBL" id="PFIH01000008">
    <property type="protein sequence ID" value="PIX28284.1"/>
    <property type="molecule type" value="Genomic_DNA"/>
</dbReference>
<accession>A0A2G9LJE7</accession>
<evidence type="ECO:0000256" key="1">
    <source>
        <dbReference type="SAM" id="Phobius"/>
    </source>
</evidence>
<accession>A0A2H9P8Q0</accession>
<dbReference type="EMBL" id="PEUT01000032">
    <property type="protein sequence ID" value="PIV13751.1"/>
    <property type="molecule type" value="Genomic_DNA"/>
</dbReference>
<feature type="transmembrane region" description="Helical" evidence="1">
    <location>
        <begin position="36"/>
        <end position="56"/>
    </location>
</feature>
<evidence type="ECO:0000313" key="6">
    <source>
        <dbReference type="EMBL" id="PIX28284.1"/>
    </source>
</evidence>
<feature type="transmembrane region" description="Helical" evidence="1">
    <location>
        <begin position="113"/>
        <end position="131"/>
    </location>
</feature>
<proteinExistence type="predicted"/>
<dbReference type="EMBL" id="PFFF01000001">
    <property type="protein sequence ID" value="PIV89930.1"/>
    <property type="molecule type" value="Genomic_DNA"/>
</dbReference>
<dbReference type="Proteomes" id="UP000229789">
    <property type="component" value="Unassembled WGS sequence"/>
</dbReference>
<dbReference type="EMBL" id="PFSX01000020">
    <property type="protein sequence ID" value="PJC01590.1"/>
    <property type="molecule type" value="Genomic_DNA"/>
</dbReference>
<dbReference type="Proteomes" id="UP000228888">
    <property type="component" value="Unassembled WGS sequence"/>
</dbReference>
<keyword evidence="1" id="KW-0812">Transmembrane</keyword>
<dbReference type="Proteomes" id="UP000231232">
    <property type="component" value="Unassembled WGS sequence"/>
</dbReference>
<name>A0A2G9LJE7_HUBC1</name>
<accession>A0A2H9RDC5</accession>
<dbReference type="Proteomes" id="UP000230713">
    <property type="component" value="Unassembled WGS sequence"/>
</dbReference>
<evidence type="ECO:0000313" key="10">
    <source>
        <dbReference type="Proteomes" id="UP000228874"/>
    </source>
</evidence>
<dbReference type="EMBL" id="PFMG01000026">
    <property type="protein sequence ID" value="PIY99860.1"/>
    <property type="molecule type" value="Genomic_DNA"/>
</dbReference>
<dbReference type="EMBL" id="PETW01000025">
    <property type="protein sequence ID" value="PIV46430.1"/>
    <property type="molecule type" value="Genomic_DNA"/>
</dbReference>
<gene>
    <name evidence="9" type="ORF">CO072_00750</name>
    <name evidence="8" type="ORF">CO124_00680</name>
    <name evidence="4" type="ORF">COS22_01460</name>
    <name evidence="3" type="ORF">COS45_01290</name>
    <name evidence="5" type="ORF">COW47_00075</name>
    <name evidence="2" type="ORF">COW69_01065</name>
    <name evidence="7" type="ORF">COY63_01285</name>
    <name evidence="6" type="ORF">COZ66_00270</name>
</gene>
<comment type="caution">
    <text evidence="2">The sequence shown here is derived from an EMBL/GenBank/DDBJ whole genome shotgun (WGS) entry which is preliminary data.</text>
</comment>
<dbReference type="Proteomes" id="UP000228874">
    <property type="component" value="Unassembled WGS sequence"/>
</dbReference>
<accession>A0A2H9QSL1</accession>
<organism evidence="2 12">
    <name type="scientific">Huberarchaeum crystalense</name>
    <dbReference type="NCBI Taxonomy" id="2014257"/>
    <lineage>
        <taxon>Archaea</taxon>
        <taxon>Candidatus Huberarchaeota</taxon>
        <taxon>Candidatus Huberarchaeia</taxon>
        <taxon>Candidatus Huberarchaeales</taxon>
        <taxon>Candidatus Huberarchaeaceae</taxon>
        <taxon>Candidatus Huberarchaeum</taxon>
    </lineage>
</organism>
<sequence length="142" mass="16529">MLNSLFFLIFALFFVLLFIIFAILRQPIKARFNVFYCGFCYACVAMWGILLLAWVFDVFTPPFELLAILLGMSGMGIWQELKKRNLKNIGIFTIFWILFSVFVFYSVEIASKTYVVCVVLVFVIIDIYLLTHKHKKISEDGL</sequence>
<accession>A0A2H9MN34</accession>
<evidence type="ECO:0000313" key="5">
    <source>
        <dbReference type="EMBL" id="PIV89930.1"/>
    </source>
</evidence>
<dbReference type="AlphaFoldDB" id="A0A2G9LJE7"/>
<evidence type="ECO:0000313" key="3">
    <source>
        <dbReference type="EMBL" id="PIV13751.1"/>
    </source>
</evidence>
<protein>
    <submittedName>
        <fullName evidence="2">Uncharacterized protein</fullName>
    </submittedName>
</protein>
<dbReference type="EMBL" id="PCUF01000010">
    <property type="protein sequence ID" value="PIN66659.1"/>
    <property type="molecule type" value="Genomic_DNA"/>
</dbReference>
<evidence type="ECO:0000313" key="7">
    <source>
        <dbReference type="EMBL" id="PIY99860.1"/>
    </source>
</evidence>
<reference evidence="2 12" key="2">
    <citation type="submission" date="2017-09" db="EMBL/GenBank/DDBJ databases">
        <title>Depth-based differentiation of microbial function through sediment-hosted aquifers and enrichment of novel symbionts in the deep terrestrial subsurface.</title>
        <authorList>
            <person name="Probst A.J."/>
            <person name="Ladd B."/>
            <person name="Jarett J.K."/>
            <person name="Geller-Mcgrath D.E."/>
            <person name="Sieber C.M."/>
            <person name="Emerson J.B."/>
            <person name="Anantharaman K."/>
            <person name="Thomas B.C."/>
            <person name="Malmstrom R."/>
            <person name="Stieglmeier M."/>
            <person name="Klingl A."/>
            <person name="Woyke T."/>
            <person name="Ryan C.M."/>
            <person name="Banfield J.F."/>
        </authorList>
    </citation>
    <scope>NUCLEOTIDE SEQUENCE [LARGE SCALE GENOMIC DNA]</scope>
    <source>
        <strain evidence="4">CG02_land_8_20_14_3_00_31_209</strain>
        <strain evidence="3">CG03_land_8_20_14_0_80_31_114</strain>
        <strain evidence="5">CG17_big_fil_post_rev_8_21_14_2_50_31_73</strain>
        <strain evidence="2">CG18_big_fil_WC_8_21_14_2_50_31_19</strain>
        <strain evidence="7">CG_4_10_14_0_8_um_filter_31_133</strain>
        <strain evidence="6">CG_4_8_14_3_um_filter</strain>
        <strain evidence="9">CG_4_9_14_0_8_um_filter_31_21</strain>
        <strain evidence="8">CG_4_9_14_3_um_filter_31_125</strain>
    </source>
</reference>
<accession>A0A2H9N312</accession>
<accession>A0A2H9M2I8</accession>
<feature type="transmembrane region" description="Helical" evidence="1">
    <location>
        <begin position="6"/>
        <end position="24"/>
    </location>
</feature>
<dbReference type="Proteomes" id="UP000230477">
    <property type="component" value="Unassembled WGS sequence"/>
</dbReference>
<evidence type="ECO:0000313" key="2">
    <source>
        <dbReference type="EMBL" id="PIN66659.1"/>
    </source>
</evidence>
<evidence type="ECO:0000313" key="11">
    <source>
        <dbReference type="Proteomes" id="UP000228888"/>
    </source>
</evidence>
<dbReference type="Proteomes" id="UP000228989">
    <property type="component" value="Unassembled WGS sequence"/>
</dbReference>
<evidence type="ECO:0000313" key="9">
    <source>
        <dbReference type="EMBL" id="PJC01590.1"/>
    </source>
</evidence>
<evidence type="ECO:0000313" key="12">
    <source>
        <dbReference type="Proteomes" id="UP000229789"/>
    </source>
</evidence>
<keyword evidence="1" id="KW-0472">Membrane</keyword>
<keyword evidence="1" id="KW-1133">Transmembrane helix</keyword>
<feature type="transmembrane region" description="Helical" evidence="1">
    <location>
        <begin position="90"/>
        <end position="107"/>
    </location>
</feature>
<reference evidence="10 11" key="1">
    <citation type="submission" date="2017-09" db="EMBL/GenBank/DDBJ databases">
        <title>Depth-based differentiation of microbial function through sediment-hosted aquifers and enrichment of novel symbionts in the deep terrestrial subsurface.</title>
        <authorList>
            <person name="Probst A.J."/>
            <person name="Ladd B."/>
            <person name="Jarett J.K."/>
            <person name="Geller-Mcgrath D.E."/>
            <person name="Sieber C.M.K."/>
            <person name="Emerson J.B."/>
            <person name="Anantharaman K."/>
            <person name="Thomas B.C."/>
            <person name="Malmstrom R."/>
            <person name="Stieglmeier M."/>
            <person name="Klingl A."/>
            <person name="Woyke T."/>
            <person name="Ryan C.M."/>
            <person name="Banfield J.F."/>
        </authorList>
    </citation>
    <scope>NUCLEOTIDE SEQUENCE [LARGE SCALE GENOMIC DNA]</scope>
</reference>
<accession>A0A2H9M7E5</accession>
<evidence type="ECO:0000313" key="8">
    <source>
        <dbReference type="EMBL" id="PJB04201.1"/>
    </source>
</evidence>
<evidence type="ECO:0000313" key="4">
    <source>
        <dbReference type="EMBL" id="PIV46430.1"/>
    </source>
</evidence>